<organism evidence="1 2">
    <name type="scientific">Gemmata algarum</name>
    <dbReference type="NCBI Taxonomy" id="2975278"/>
    <lineage>
        <taxon>Bacteria</taxon>
        <taxon>Pseudomonadati</taxon>
        <taxon>Planctomycetota</taxon>
        <taxon>Planctomycetia</taxon>
        <taxon>Gemmatales</taxon>
        <taxon>Gemmataceae</taxon>
        <taxon>Gemmata</taxon>
    </lineage>
</organism>
<accession>A0ABU5EUF4</accession>
<proteinExistence type="predicted"/>
<protein>
    <submittedName>
        <fullName evidence="1">Uncharacterized protein</fullName>
    </submittedName>
</protein>
<keyword evidence="2" id="KW-1185">Reference proteome</keyword>
<dbReference type="Proteomes" id="UP001272242">
    <property type="component" value="Unassembled WGS sequence"/>
</dbReference>
<reference evidence="2" key="1">
    <citation type="journal article" date="2023" name="Mar. Drugs">
        <title>Gemmata algarum, a Novel Planctomycete Isolated from an Algal Mat, Displays Antimicrobial Activity.</title>
        <authorList>
            <person name="Kumar G."/>
            <person name="Kallscheuer N."/>
            <person name="Kashif M."/>
            <person name="Ahamad S."/>
            <person name="Jagadeeshwari U."/>
            <person name="Pannikurungottu S."/>
            <person name="Haufschild T."/>
            <person name="Kabuu M."/>
            <person name="Sasikala C."/>
            <person name="Jogler C."/>
            <person name="Ramana C."/>
        </authorList>
    </citation>
    <scope>NUCLEOTIDE SEQUENCE [LARGE SCALE GENOMIC DNA]</scope>
    <source>
        <strain evidence="2">JC673</strain>
    </source>
</reference>
<evidence type="ECO:0000313" key="2">
    <source>
        <dbReference type="Proteomes" id="UP001272242"/>
    </source>
</evidence>
<sequence>MQLATYLNDHLSGSTAALELLEHLEKAHADLAPFLKALRRDIEFDRKELESLIARLGVTQSASRQAVAWVAEKFARLKMTVDDLSGGRLKLLESLEAVAIGIHGKGSLWRALKVVPAASGPDYDLLARRADEQRERIEPVRLNAARLAFEG</sequence>
<gene>
    <name evidence="1" type="ORF">R5W23_000796</name>
</gene>
<comment type="caution">
    <text evidence="1">The sequence shown here is derived from an EMBL/GenBank/DDBJ whole genome shotgun (WGS) entry which is preliminary data.</text>
</comment>
<name>A0ABU5EUF4_9BACT</name>
<dbReference type="RefSeq" id="WP_320685047.1">
    <property type="nucleotide sequence ID" value="NZ_JAXBLV010000013.1"/>
</dbReference>
<evidence type="ECO:0000313" key="1">
    <source>
        <dbReference type="EMBL" id="MDY3558075.1"/>
    </source>
</evidence>
<dbReference type="EMBL" id="JAXBLV010000013">
    <property type="protein sequence ID" value="MDY3558075.1"/>
    <property type="molecule type" value="Genomic_DNA"/>
</dbReference>